<evidence type="ECO:0000313" key="4">
    <source>
        <dbReference type="Proteomes" id="UP000754644"/>
    </source>
</evidence>
<feature type="transmembrane region" description="Helical" evidence="1">
    <location>
        <begin position="42"/>
        <end position="60"/>
    </location>
</feature>
<feature type="transmembrane region" description="Helical" evidence="1">
    <location>
        <begin position="18"/>
        <end position="36"/>
    </location>
</feature>
<sequence length="76" mass="8738">MSDYVLKETRLRSLLKAFSWRIVATLTTALIAYGITGEIDTALAIGGIEFFLKFGIYYAHERAWQWVPVKVRVEKD</sequence>
<dbReference type="Proteomes" id="UP000754644">
    <property type="component" value="Unassembled WGS sequence"/>
</dbReference>
<keyword evidence="1" id="KW-0472">Membrane</keyword>
<reference evidence="3" key="1">
    <citation type="submission" date="2020-05" db="EMBL/GenBank/DDBJ databases">
        <title>Sulfur intermediates as new biogeochemical hubs in an aquatic model microbial ecosystem.</title>
        <authorList>
            <person name="Vigneron A."/>
        </authorList>
    </citation>
    <scope>NUCLEOTIDE SEQUENCE</scope>
    <source>
        <strain evidence="3">Bin.250</strain>
    </source>
</reference>
<feature type="domain" description="DUF2061" evidence="2">
    <location>
        <begin position="14"/>
        <end position="65"/>
    </location>
</feature>
<name>A0A972W0N0_9GAMM</name>
<keyword evidence="1" id="KW-0812">Transmembrane</keyword>
<evidence type="ECO:0000256" key="1">
    <source>
        <dbReference type="SAM" id="Phobius"/>
    </source>
</evidence>
<gene>
    <name evidence="3" type="ORF">HQ497_10595</name>
</gene>
<dbReference type="Pfam" id="PF09834">
    <property type="entry name" value="DUF2061"/>
    <property type="match status" value="1"/>
</dbReference>
<dbReference type="InterPro" id="IPR018638">
    <property type="entry name" value="DUF2061_membrane"/>
</dbReference>
<comment type="caution">
    <text evidence="3">The sequence shown here is derived from an EMBL/GenBank/DDBJ whole genome shotgun (WGS) entry which is preliminary data.</text>
</comment>
<protein>
    <submittedName>
        <fullName evidence="3">DUF2061 domain-containing protein</fullName>
    </submittedName>
</protein>
<accession>A0A972W0N0</accession>
<organism evidence="3 4">
    <name type="scientific">SAR86 cluster bacterium</name>
    <dbReference type="NCBI Taxonomy" id="2030880"/>
    <lineage>
        <taxon>Bacteria</taxon>
        <taxon>Pseudomonadati</taxon>
        <taxon>Pseudomonadota</taxon>
        <taxon>Gammaproteobacteria</taxon>
        <taxon>SAR86 cluster</taxon>
    </lineage>
</organism>
<evidence type="ECO:0000259" key="2">
    <source>
        <dbReference type="Pfam" id="PF09834"/>
    </source>
</evidence>
<evidence type="ECO:0000313" key="3">
    <source>
        <dbReference type="EMBL" id="NQV65800.1"/>
    </source>
</evidence>
<dbReference type="EMBL" id="JABMOJ010000401">
    <property type="protein sequence ID" value="NQV65800.1"/>
    <property type="molecule type" value="Genomic_DNA"/>
</dbReference>
<keyword evidence="1" id="KW-1133">Transmembrane helix</keyword>
<proteinExistence type="predicted"/>
<dbReference type="AlphaFoldDB" id="A0A972W0N0"/>